<dbReference type="InterPro" id="IPR014885">
    <property type="entry name" value="VASP_tetra"/>
</dbReference>
<evidence type="ECO:0000256" key="7">
    <source>
        <dbReference type="ARBA" id="ARBA00023212"/>
    </source>
</evidence>
<sequence>MSGEHSVAQARASVMIYNNDLKKWEHAGGSQGVSRVHVYFNPSSESYRIVGRKVNDNEVVINCLIAKNLKYNKATATFHQWRDQRQVYGLNFVSPEDASTFSEAVLGAIDYLSNPESPPLNNSYDSIVPTQKVLEDPYVNQQQNNISLVQKNIPVVQQQAPVIQPQVSVQQTTLVVKAQQSAPEPPPAPPVPAIVSAVPPSVPAPPPPTQSLPNTAVTGGAPIMGGVPPPPIGGGPPPPPPPPPPPAFGGPSAPPPPPLPGAANKASGSSSSASGGGSDLSNALAGVTLKKRAETSVEERRPTISNANPMDDMMSALNRKLLARKQKADGDEDVTDAPSTPFTVPVKAPVNKNPPVSNNKATVVTTAAKNKLPTQVKESLPNGVNTTTNVTSLSSEDFKLLKEELLSCLREEINAAKNEIIEAIREEMSRSS</sequence>
<dbReference type="Gene3D" id="2.30.29.30">
    <property type="entry name" value="Pleckstrin-homology domain (PH domain)/Phosphotyrosine-binding domain (PTB)"/>
    <property type="match status" value="1"/>
</dbReference>
<reference evidence="13" key="1">
    <citation type="submission" date="2025-08" db="UniProtKB">
        <authorList>
            <consortium name="RefSeq"/>
        </authorList>
    </citation>
    <scope>IDENTIFICATION</scope>
</reference>
<keyword evidence="6" id="KW-0009">Actin-binding</keyword>
<evidence type="ECO:0000256" key="2">
    <source>
        <dbReference type="ARBA" id="ARBA00004510"/>
    </source>
</evidence>
<evidence type="ECO:0000259" key="11">
    <source>
        <dbReference type="PROSITE" id="PS50229"/>
    </source>
</evidence>
<dbReference type="SUPFAM" id="SSF50729">
    <property type="entry name" value="PH domain-like"/>
    <property type="match status" value="1"/>
</dbReference>
<evidence type="ECO:0000256" key="3">
    <source>
        <dbReference type="ARBA" id="ARBA00009785"/>
    </source>
</evidence>
<dbReference type="PANTHER" id="PTHR11202:SF22">
    <property type="entry name" value="PROTEIN ENABLED"/>
    <property type="match status" value="1"/>
</dbReference>
<dbReference type="PROSITE" id="PS50229">
    <property type="entry name" value="WH1"/>
    <property type="match status" value="1"/>
</dbReference>
<evidence type="ECO:0000313" key="12">
    <source>
        <dbReference type="Proteomes" id="UP001652625"/>
    </source>
</evidence>
<feature type="compositionally biased region" description="Polar residues" evidence="10">
    <location>
        <begin position="362"/>
        <end position="377"/>
    </location>
</feature>
<dbReference type="InterPro" id="IPR000697">
    <property type="entry name" value="WH1/EVH1_dom"/>
</dbReference>
<dbReference type="InterPro" id="IPR038023">
    <property type="entry name" value="VASP_sf"/>
</dbReference>
<dbReference type="GeneID" id="100208831"/>
<name>A0ABM4CGL4_HYDVU</name>
<keyword evidence="12" id="KW-1185">Reference proteome</keyword>
<keyword evidence="9" id="KW-0175">Coiled coil</keyword>
<dbReference type="InterPro" id="IPR011993">
    <property type="entry name" value="PH-like_dom_sf"/>
</dbReference>
<evidence type="ECO:0000256" key="9">
    <source>
        <dbReference type="SAM" id="Coils"/>
    </source>
</evidence>
<keyword evidence="7" id="KW-0206">Cytoskeleton</keyword>
<protein>
    <submittedName>
        <fullName evidence="13">Ena/VASP-like protein isoform X4</fullName>
    </submittedName>
</protein>
<gene>
    <name evidence="13" type="primary">LOC100208831</name>
</gene>
<keyword evidence="4" id="KW-0963">Cytoplasm</keyword>
<evidence type="ECO:0000256" key="4">
    <source>
        <dbReference type="ARBA" id="ARBA00022490"/>
    </source>
</evidence>
<dbReference type="SMART" id="SM00461">
    <property type="entry name" value="WH1"/>
    <property type="match status" value="1"/>
</dbReference>
<comment type="subcellular location">
    <subcellularLocation>
        <location evidence="2">Cell projection</location>
        <location evidence="2">Lamellipodium</location>
    </subcellularLocation>
    <subcellularLocation>
        <location evidence="1">Cytoplasm</location>
        <location evidence="1">Cytoskeleton</location>
    </subcellularLocation>
</comment>
<evidence type="ECO:0000256" key="10">
    <source>
        <dbReference type="SAM" id="MobiDB-lite"/>
    </source>
</evidence>
<feature type="compositionally biased region" description="Basic and acidic residues" evidence="10">
    <location>
        <begin position="291"/>
        <end position="302"/>
    </location>
</feature>
<comment type="similarity">
    <text evidence="3">Belongs to the Ena/VASP family.</text>
</comment>
<evidence type="ECO:0000256" key="8">
    <source>
        <dbReference type="ARBA" id="ARBA00023273"/>
    </source>
</evidence>
<keyword evidence="8" id="KW-0966">Cell projection</keyword>
<dbReference type="Pfam" id="PF00568">
    <property type="entry name" value="WH1"/>
    <property type="match status" value="1"/>
</dbReference>
<evidence type="ECO:0000313" key="13">
    <source>
        <dbReference type="RefSeq" id="XP_065660858.1"/>
    </source>
</evidence>
<dbReference type="PANTHER" id="PTHR11202">
    <property type="entry name" value="SPROUTY-RELATED, EVH1 DOMAIN-CONTAINING PROTEIN FAMILY MEMBER"/>
    <property type="match status" value="1"/>
</dbReference>
<feature type="compositionally biased region" description="Low complexity" evidence="10">
    <location>
        <begin position="344"/>
        <end position="361"/>
    </location>
</feature>
<evidence type="ECO:0000256" key="1">
    <source>
        <dbReference type="ARBA" id="ARBA00004245"/>
    </source>
</evidence>
<dbReference type="Pfam" id="PF08776">
    <property type="entry name" value="VASP_tetra"/>
    <property type="match status" value="1"/>
</dbReference>
<evidence type="ECO:0000256" key="6">
    <source>
        <dbReference type="ARBA" id="ARBA00023203"/>
    </source>
</evidence>
<proteinExistence type="inferred from homology"/>
<feature type="compositionally biased region" description="Low complexity" evidence="10">
    <location>
        <begin position="261"/>
        <end position="286"/>
    </location>
</feature>
<keyword evidence="5" id="KW-0729">SH3-binding</keyword>
<dbReference type="Proteomes" id="UP001652625">
    <property type="component" value="Chromosome 09"/>
</dbReference>
<feature type="coiled-coil region" evidence="9">
    <location>
        <begin position="399"/>
        <end position="426"/>
    </location>
</feature>
<dbReference type="SUPFAM" id="SSF118370">
    <property type="entry name" value="Vasodilator-stimulated phosphoprotein, VASP, tetramerisation domain"/>
    <property type="match status" value="1"/>
</dbReference>
<dbReference type="RefSeq" id="XP_065660858.1">
    <property type="nucleotide sequence ID" value="XM_065804786.1"/>
</dbReference>
<organism evidence="12 13">
    <name type="scientific">Hydra vulgaris</name>
    <name type="common">Hydra</name>
    <name type="synonym">Hydra attenuata</name>
    <dbReference type="NCBI Taxonomy" id="6087"/>
    <lineage>
        <taxon>Eukaryota</taxon>
        <taxon>Metazoa</taxon>
        <taxon>Cnidaria</taxon>
        <taxon>Hydrozoa</taxon>
        <taxon>Hydroidolina</taxon>
        <taxon>Anthoathecata</taxon>
        <taxon>Aplanulata</taxon>
        <taxon>Hydridae</taxon>
        <taxon>Hydra</taxon>
    </lineage>
</organism>
<feature type="region of interest" description="Disordered" evidence="10">
    <location>
        <begin position="201"/>
        <end position="389"/>
    </location>
</feature>
<feature type="compositionally biased region" description="Pro residues" evidence="10">
    <location>
        <begin position="227"/>
        <end position="260"/>
    </location>
</feature>
<dbReference type="Gene3D" id="1.20.5.1160">
    <property type="entry name" value="Vasodilator-stimulated phosphoprotein"/>
    <property type="match status" value="1"/>
</dbReference>
<feature type="compositionally biased region" description="Pro residues" evidence="10">
    <location>
        <begin position="201"/>
        <end position="210"/>
    </location>
</feature>
<feature type="domain" description="WH1" evidence="11">
    <location>
        <begin position="1"/>
        <end position="112"/>
    </location>
</feature>
<dbReference type="CDD" id="cd01207">
    <property type="entry name" value="EVH1_Ena_VASP-like"/>
    <property type="match status" value="1"/>
</dbReference>
<evidence type="ECO:0000256" key="5">
    <source>
        <dbReference type="ARBA" id="ARBA00023036"/>
    </source>
</evidence>
<accession>A0ABM4CGL4</accession>